<evidence type="ECO:0000256" key="1">
    <source>
        <dbReference type="ARBA" id="ARBA00022898"/>
    </source>
</evidence>
<evidence type="ECO:0000313" key="3">
    <source>
        <dbReference type="Proteomes" id="UP001054889"/>
    </source>
</evidence>
<dbReference type="PANTHER" id="PTHR43586">
    <property type="entry name" value="CYSTEINE DESULFURASE"/>
    <property type="match status" value="1"/>
</dbReference>
<dbReference type="InterPro" id="IPR015421">
    <property type="entry name" value="PyrdxlP-dep_Trfase_major"/>
</dbReference>
<dbReference type="PANTHER" id="PTHR43586:SF8">
    <property type="entry name" value="CYSTEINE DESULFURASE 1, CHLOROPLASTIC"/>
    <property type="match status" value="1"/>
</dbReference>
<gene>
    <name evidence="2" type="primary">ga03787</name>
    <name evidence="2" type="ORF">PR202_ga03787</name>
</gene>
<organism evidence="2 3">
    <name type="scientific">Eleusine coracana subsp. coracana</name>
    <dbReference type="NCBI Taxonomy" id="191504"/>
    <lineage>
        <taxon>Eukaryota</taxon>
        <taxon>Viridiplantae</taxon>
        <taxon>Streptophyta</taxon>
        <taxon>Embryophyta</taxon>
        <taxon>Tracheophyta</taxon>
        <taxon>Spermatophyta</taxon>
        <taxon>Magnoliopsida</taxon>
        <taxon>Liliopsida</taxon>
        <taxon>Poales</taxon>
        <taxon>Poaceae</taxon>
        <taxon>PACMAD clade</taxon>
        <taxon>Chloridoideae</taxon>
        <taxon>Cynodonteae</taxon>
        <taxon>Eleusininae</taxon>
        <taxon>Eleusine</taxon>
    </lineage>
</organism>
<dbReference type="SUPFAM" id="SSF53383">
    <property type="entry name" value="PLP-dependent transferases"/>
    <property type="match status" value="1"/>
</dbReference>
<dbReference type="InterPro" id="IPR015424">
    <property type="entry name" value="PyrdxlP-dep_Trfase"/>
</dbReference>
<comment type="caution">
    <text evidence="2">The sequence shown here is derived from an EMBL/GenBank/DDBJ whole genome shotgun (WGS) entry which is preliminary data.</text>
</comment>
<keyword evidence="1" id="KW-0663">Pyridoxal phosphate</keyword>
<dbReference type="EMBL" id="BQKI01000002">
    <property type="protein sequence ID" value="GJM87794.1"/>
    <property type="molecule type" value="Genomic_DNA"/>
</dbReference>
<sequence>MGAGPDDVLIFCGSGTTAAIKRLQEVIGVAAPSIDLRGRLSMQLQTEERWVVLVGPYEHHSNLLSWHQSLADVVEIGVDADGLIDIAAL</sequence>
<protein>
    <recommendedName>
        <fullName evidence="4">Cysteine desulfurase</fullName>
    </recommendedName>
</protein>
<evidence type="ECO:0000313" key="2">
    <source>
        <dbReference type="EMBL" id="GJM87794.1"/>
    </source>
</evidence>
<dbReference type="Proteomes" id="UP001054889">
    <property type="component" value="Unassembled WGS sequence"/>
</dbReference>
<dbReference type="AlphaFoldDB" id="A0AAV5BN08"/>
<accession>A0AAV5BN08</accession>
<reference evidence="2" key="1">
    <citation type="journal article" date="2018" name="DNA Res.">
        <title>Multiple hybrid de novo genome assembly of finger millet, an orphan allotetraploid crop.</title>
        <authorList>
            <person name="Hatakeyama M."/>
            <person name="Aluri S."/>
            <person name="Balachadran M.T."/>
            <person name="Sivarajan S.R."/>
            <person name="Patrignani A."/>
            <person name="Gruter S."/>
            <person name="Poveda L."/>
            <person name="Shimizu-Inatsugi R."/>
            <person name="Baeten J."/>
            <person name="Francoijs K.J."/>
            <person name="Nataraja K.N."/>
            <person name="Reddy Y.A.N."/>
            <person name="Phadnis S."/>
            <person name="Ravikumar R.L."/>
            <person name="Schlapbach R."/>
            <person name="Sreeman S.M."/>
            <person name="Shimizu K.K."/>
        </authorList>
    </citation>
    <scope>NUCLEOTIDE SEQUENCE</scope>
</reference>
<name>A0AAV5BN08_ELECO</name>
<keyword evidence="3" id="KW-1185">Reference proteome</keyword>
<reference evidence="2" key="2">
    <citation type="submission" date="2021-12" db="EMBL/GenBank/DDBJ databases">
        <title>Resequencing data analysis of finger millet.</title>
        <authorList>
            <person name="Hatakeyama M."/>
            <person name="Aluri S."/>
            <person name="Balachadran M.T."/>
            <person name="Sivarajan S.R."/>
            <person name="Poveda L."/>
            <person name="Shimizu-Inatsugi R."/>
            <person name="Schlapbach R."/>
            <person name="Sreeman S.M."/>
            <person name="Shimizu K.K."/>
        </authorList>
    </citation>
    <scope>NUCLEOTIDE SEQUENCE</scope>
</reference>
<evidence type="ECO:0008006" key="4">
    <source>
        <dbReference type="Google" id="ProtNLM"/>
    </source>
</evidence>
<proteinExistence type="predicted"/>
<dbReference type="Gene3D" id="3.40.640.10">
    <property type="entry name" value="Type I PLP-dependent aspartate aminotransferase-like (Major domain)"/>
    <property type="match status" value="1"/>
</dbReference>